<dbReference type="Gene3D" id="2.40.50.150">
    <property type="match status" value="1"/>
</dbReference>
<dbReference type="Pfam" id="PF04563">
    <property type="entry name" value="RNA_pol_Rpb2_1"/>
    <property type="match status" value="1"/>
</dbReference>
<dbReference type="Gene3D" id="2.170.16.10">
    <property type="entry name" value="Hedgehog/Intein (Hint) domain"/>
    <property type="match status" value="1"/>
</dbReference>
<keyword evidence="5 11" id="KW-0548">Nucleotidyltransferase</keyword>
<feature type="coiled-coil region" evidence="12">
    <location>
        <begin position="796"/>
        <end position="823"/>
    </location>
</feature>
<dbReference type="GO" id="GO:0005634">
    <property type="term" value="C:nucleus"/>
    <property type="evidence" value="ECO:0007669"/>
    <property type="project" value="UniProtKB-SubCell"/>
</dbReference>
<organism evidence="14 15">
    <name type="scientific">Dictyostelium firmibasis</name>
    <dbReference type="NCBI Taxonomy" id="79012"/>
    <lineage>
        <taxon>Eukaryota</taxon>
        <taxon>Amoebozoa</taxon>
        <taxon>Evosea</taxon>
        <taxon>Eumycetozoa</taxon>
        <taxon>Dictyostelia</taxon>
        <taxon>Dictyosteliales</taxon>
        <taxon>Dictyosteliaceae</taxon>
        <taxon>Dictyostelium</taxon>
    </lineage>
</organism>
<dbReference type="NCBIfam" id="TIGR01445">
    <property type="entry name" value="intein_Nterm"/>
    <property type="match status" value="1"/>
</dbReference>
<dbReference type="FunFam" id="2.40.270.10:FF:000006">
    <property type="entry name" value="DNA-directed RNA polymerase subunit beta"/>
    <property type="match status" value="1"/>
</dbReference>
<keyword evidence="10" id="KW-0539">Nucleus</keyword>
<protein>
    <recommendedName>
        <fullName evidence="11">DNA-directed RNA polymerase subunit beta</fullName>
        <ecNumber evidence="11">2.7.7.6</ecNumber>
    </recommendedName>
</protein>
<dbReference type="InterPro" id="IPR007120">
    <property type="entry name" value="DNA-dir_RNAP_su2_dom"/>
</dbReference>
<keyword evidence="15" id="KW-1185">Reference proteome</keyword>
<dbReference type="PROSITE" id="PS50817">
    <property type="entry name" value="INTEIN_N_TER"/>
    <property type="match status" value="1"/>
</dbReference>
<keyword evidence="6" id="KW-0479">Metal-binding</keyword>
<dbReference type="PROSITE" id="PS50818">
    <property type="entry name" value="INTEIN_C_TER"/>
    <property type="match status" value="1"/>
</dbReference>
<dbReference type="InterPro" id="IPR037034">
    <property type="entry name" value="RNA_pol_Rpb2_2_sf"/>
</dbReference>
<dbReference type="Gene3D" id="2.40.270.10">
    <property type="entry name" value="DNA-directed RNA polymerase, subunit 2, domain 6"/>
    <property type="match status" value="1"/>
</dbReference>
<keyword evidence="12" id="KW-0175">Coiled coil</keyword>
<dbReference type="FunFam" id="3.90.1070.20:FF:000002">
    <property type="entry name" value="DNA-directed RNA polymerase subunit beta"/>
    <property type="match status" value="1"/>
</dbReference>
<dbReference type="Proteomes" id="UP001344447">
    <property type="component" value="Unassembled WGS sequence"/>
</dbReference>
<dbReference type="InterPro" id="IPR006141">
    <property type="entry name" value="Intein_N"/>
</dbReference>
<evidence type="ECO:0000256" key="12">
    <source>
        <dbReference type="SAM" id="Coils"/>
    </source>
</evidence>
<dbReference type="GO" id="GO:0003677">
    <property type="term" value="F:DNA binding"/>
    <property type="evidence" value="ECO:0007669"/>
    <property type="project" value="InterPro"/>
</dbReference>
<reference evidence="14 15" key="1">
    <citation type="submission" date="2023-11" db="EMBL/GenBank/DDBJ databases">
        <title>Dfirmibasis_genome.</title>
        <authorList>
            <person name="Edelbroek B."/>
            <person name="Kjellin J."/>
            <person name="Jerlstrom-Hultqvist J."/>
            <person name="Soderbom F."/>
        </authorList>
    </citation>
    <scope>NUCLEOTIDE SEQUENCE [LARGE SCALE GENOMIC DNA]</scope>
    <source>
        <strain evidence="14 15">TNS-C-14</strain>
    </source>
</reference>
<dbReference type="Pfam" id="PF04561">
    <property type="entry name" value="RNA_pol_Rpb2_2"/>
    <property type="match status" value="1"/>
</dbReference>
<dbReference type="InterPro" id="IPR037033">
    <property type="entry name" value="DNA-dir_RNAP_su2_hyb_sf"/>
</dbReference>
<dbReference type="Pfam" id="PF04567">
    <property type="entry name" value="RNA_pol_Rpb2_5"/>
    <property type="match status" value="1"/>
</dbReference>
<keyword evidence="7" id="KW-0863">Zinc-finger</keyword>
<evidence type="ECO:0000256" key="4">
    <source>
        <dbReference type="ARBA" id="ARBA00022679"/>
    </source>
</evidence>
<dbReference type="SMART" id="SM00306">
    <property type="entry name" value="HintN"/>
    <property type="match status" value="1"/>
</dbReference>
<dbReference type="FunFam" id="3.90.1100.10:FF:000013">
    <property type="entry name" value="DNA-directed RNA polymerase subunit beta"/>
    <property type="match status" value="1"/>
</dbReference>
<dbReference type="Pfam" id="PF04560">
    <property type="entry name" value="RNA_pol_Rpb2_7"/>
    <property type="match status" value="1"/>
</dbReference>
<dbReference type="FunFam" id="3.90.1800.10:FF:000003">
    <property type="entry name" value="DNA-directed RNA polymerase subunit beta"/>
    <property type="match status" value="1"/>
</dbReference>
<dbReference type="InterPro" id="IPR003587">
    <property type="entry name" value="Hint_dom_N"/>
</dbReference>
<dbReference type="EMBL" id="JAVFKY010000003">
    <property type="protein sequence ID" value="KAK5578927.1"/>
    <property type="molecule type" value="Genomic_DNA"/>
</dbReference>
<keyword evidence="8" id="KW-0862">Zinc</keyword>
<dbReference type="EC" id="2.7.7.6" evidence="11"/>
<keyword evidence="3 11" id="KW-0240">DNA-directed RNA polymerase</keyword>
<dbReference type="SUPFAM" id="SSF51294">
    <property type="entry name" value="Hedgehog/intein (Hint) domain"/>
    <property type="match status" value="1"/>
</dbReference>
<dbReference type="InterPro" id="IPR030934">
    <property type="entry name" value="Intein_C"/>
</dbReference>
<evidence type="ECO:0000256" key="7">
    <source>
        <dbReference type="ARBA" id="ARBA00022771"/>
    </source>
</evidence>
<proteinExistence type="inferred from homology"/>
<dbReference type="FunFam" id="2.40.270.10:FF:000011">
    <property type="entry name" value="DNA-directed RNA polymerase subunit beta"/>
    <property type="match status" value="1"/>
</dbReference>
<dbReference type="InterPro" id="IPR007121">
    <property type="entry name" value="RNA_pol_bsu_CS"/>
</dbReference>
<dbReference type="PANTHER" id="PTHR20856">
    <property type="entry name" value="DNA-DIRECTED RNA POLYMERASE I SUBUNIT 2"/>
    <property type="match status" value="1"/>
</dbReference>
<evidence type="ECO:0000256" key="5">
    <source>
        <dbReference type="ARBA" id="ARBA00022695"/>
    </source>
</evidence>
<evidence type="ECO:0000256" key="6">
    <source>
        <dbReference type="ARBA" id="ARBA00022723"/>
    </source>
</evidence>
<dbReference type="FunFam" id="3.90.1110.10:FF:000006">
    <property type="entry name" value="DNA-directed RNA polymerase subunit beta"/>
    <property type="match status" value="1"/>
</dbReference>
<evidence type="ECO:0000256" key="9">
    <source>
        <dbReference type="ARBA" id="ARBA00023163"/>
    </source>
</evidence>
<gene>
    <name evidence="14" type="ORF">RB653_008602</name>
</gene>
<dbReference type="CDD" id="cd00081">
    <property type="entry name" value="Hint"/>
    <property type="match status" value="1"/>
</dbReference>
<dbReference type="Pfam" id="PF04566">
    <property type="entry name" value="RNA_pol_Rpb2_4"/>
    <property type="match status" value="1"/>
</dbReference>
<evidence type="ECO:0000256" key="2">
    <source>
        <dbReference type="ARBA" id="ARBA00006835"/>
    </source>
</evidence>
<dbReference type="InterPro" id="IPR007647">
    <property type="entry name" value="RNA_pol_Rpb2_5"/>
</dbReference>
<comment type="catalytic activity">
    <reaction evidence="11">
        <text>RNA(n) + a ribonucleoside 5'-triphosphate = RNA(n+1) + diphosphate</text>
        <dbReference type="Rhea" id="RHEA:21248"/>
        <dbReference type="Rhea" id="RHEA-COMP:14527"/>
        <dbReference type="Rhea" id="RHEA-COMP:17342"/>
        <dbReference type="ChEBI" id="CHEBI:33019"/>
        <dbReference type="ChEBI" id="CHEBI:61557"/>
        <dbReference type="ChEBI" id="CHEBI:140395"/>
        <dbReference type="EC" id="2.7.7.6"/>
    </reaction>
</comment>
<evidence type="ECO:0000256" key="3">
    <source>
        <dbReference type="ARBA" id="ARBA00022478"/>
    </source>
</evidence>
<dbReference type="Gene3D" id="3.90.1110.10">
    <property type="entry name" value="RNA polymerase Rpb2, domain 2"/>
    <property type="match status" value="1"/>
</dbReference>
<name>A0AAN7TRC0_9MYCE</name>
<evidence type="ECO:0000256" key="1">
    <source>
        <dbReference type="ARBA" id="ARBA00004123"/>
    </source>
</evidence>
<dbReference type="GO" id="GO:0000428">
    <property type="term" value="C:DNA-directed RNA polymerase complex"/>
    <property type="evidence" value="ECO:0007669"/>
    <property type="project" value="UniProtKB-KW"/>
</dbReference>
<evidence type="ECO:0000313" key="15">
    <source>
        <dbReference type="Proteomes" id="UP001344447"/>
    </source>
</evidence>
<dbReference type="GO" id="GO:0003899">
    <property type="term" value="F:DNA-directed RNA polymerase activity"/>
    <property type="evidence" value="ECO:0007669"/>
    <property type="project" value="UniProtKB-EC"/>
</dbReference>
<dbReference type="InterPro" id="IPR007642">
    <property type="entry name" value="RNA_pol_Rpb2_2"/>
</dbReference>
<dbReference type="Gene3D" id="3.90.1100.10">
    <property type="match status" value="1"/>
</dbReference>
<dbReference type="InterPro" id="IPR015712">
    <property type="entry name" value="DNA-dir_RNA_pol_su2"/>
</dbReference>
<comment type="similarity">
    <text evidence="2 11">Belongs to the RNA polymerase beta chain family.</text>
</comment>
<dbReference type="Pfam" id="PF00562">
    <property type="entry name" value="RNA_pol_Rpb2_6"/>
    <property type="match status" value="1"/>
</dbReference>
<comment type="caution">
    <text evidence="14">The sequence shown here is derived from an EMBL/GenBank/DDBJ whole genome shotgun (WGS) entry which is preliminary data.</text>
</comment>
<evidence type="ECO:0000256" key="10">
    <source>
        <dbReference type="ARBA" id="ARBA00023242"/>
    </source>
</evidence>
<comment type="subcellular location">
    <subcellularLocation>
        <location evidence="1">Nucleus</location>
    </subcellularLocation>
</comment>
<dbReference type="InterPro" id="IPR007646">
    <property type="entry name" value="RNA_pol_Rpb2_4"/>
</dbReference>
<dbReference type="NCBIfam" id="TIGR01443">
    <property type="entry name" value="intein_Cterm"/>
    <property type="match status" value="1"/>
</dbReference>
<dbReference type="InterPro" id="IPR007644">
    <property type="entry name" value="RNA_pol_bsu_protrusion"/>
</dbReference>
<dbReference type="InterPro" id="IPR007641">
    <property type="entry name" value="RNA_pol_Rpb2_7"/>
</dbReference>
<dbReference type="GO" id="GO:0032549">
    <property type="term" value="F:ribonucleoside binding"/>
    <property type="evidence" value="ECO:0007669"/>
    <property type="project" value="InterPro"/>
</dbReference>
<dbReference type="Gene3D" id="3.90.1800.10">
    <property type="entry name" value="RNA polymerase alpha subunit dimerisation domain"/>
    <property type="match status" value="1"/>
</dbReference>
<feature type="domain" description="Hint" evidence="13">
    <location>
        <begin position="504"/>
        <end position="604"/>
    </location>
</feature>
<sequence>MDPESVGYCNNPDFLHKGSMDELYNISKLTDDIKPVEEKWKLVPAFMKCRGLVKQHIDSFNFFVNVEMKKIVKANEKVTTENDASFFVKFTDINVGQPTSTEDNLDSVQLTPQRCRLRDMTYSAPIFVNIEYTRNKQIISKRDVHIGNIPIMLRSSNCVLSKKSPEQMAALGECPMDPGGYFIVRGQEKVILNHEQLSKNRIIIELDSKGLPSASVTSSTHERKSRTGVTLKNEKLYLKHNTFGEDIPVAIVLKGMGVETDQEMAQLVGSDDVFLNAITPSLEECQKCGVHTAAQALDYLGSRIKVFRRPYGVQNKKTKSEEARDILAGVVLNHVPVRRYNFRLKVIYLSLMIRRIIMASKDKSCLDDKDYYGNKRIELSGQLISLLFEDCFKKFQSELKKSVDQAITKANRAETLDLPKLIRTDTITNGFTHAISSGQWNLKRFRMERSGVSQVLSRLSYISCMGMMTRIQSQFEKTRKVAGPRSLQPSQWGMLCPSDTPEGEACLHPDTIITMSNGQQKPIRQLKDGDSIITLDPITMEPHSTRIYSHFIKSSSQYGKQLLKITTITGREIICTNDHRFLTSNGNWTQSKDLSLNNKLFLISSNNFQLINNDNEVDENIIEILNENKLSKELLVPIKFIQELKSIELLPLLNNNDKLITISRILGLIDKFGTNKQNEPIIQYQFNLISDFDQFLKDLDYLGFKNPVYKLNEQLNQNQNQNQNQKKPIIIDFIGDSFGYFIQSLLKEKNWIEKSNNQLVKKEFLSGFISNVNRIQFNIIEEINQQNNDSNFKILLNYKQQQQQEQQKEVEEKEKEIVENEINIEIFNIKSLQILLNQFNIISEINFKESNLIIINSSLNNFINLINFKYNQKLNNQIIQIREYLNHLNHFNNNNIKNKKEFNYFKNLKIKRNSFEVEIEDIKELKFEECPEISDFTTESDYHSMISNGFVSHNCGLVKNFALMSHVTTDDSEGPLLRLAFNLGVQDILLVTGEELNSRNAYLVLLNGQIIGIHNSPDYFVTTLRKMRRAGRIREFVSICKNKAQQTISVACDGGRLCRPVIIVDDQRPRLTQEHIEDLKDGLRTFDDFIREGIIEYLDVNEENDSFLAWREAAIQPWTTHLEIEPFTMLGCVAGLIPYPHHNQSPRNTYQCAMGKQAIGAIAYNQLTRIDTLLYLLVHTQRPLCQTRTIDLLNWYKLPAGHNATVAVMSYSGYDIEDALVMNKASLDRGFGRCIVLKKQVTSIKKHGNDTSDRIFPPTPNDMRQPKYGLLDSDGIAKPGELAQKGQILVNKYSPLNTIDATPNPELIPDSAYKSSYMGYKYDNPAFIDKVMLTSGDDEQLLIKMLMRSTRRPELGDKFSSRHGQKGVCGIIVKQEDMPFSDLGICPDIIMNPHGFPSRMTIGKMIELLAGKAGVLSGKFGFGTCFGGDRVENISKVLISKGFSYGGKDYVTSGVTGEPLACFIFFGPIFYQKLKHMVMDKMHARARGPTVTLTRQPTEGRARGGGLRLGEMERDCLIGYGASALIMERLMISSDRFTVYACKNCGFLGYEGYCQYCKSSVDISTIQIPYACKLLFQELQAMNIVPRLKLVDS</sequence>
<keyword evidence="9 11" id="KW-0804">Transcription</keyword>
<dbReference type="GO" id="GO:0016539">
    <property type="term" value="P:intein-mediated protein splicing"/>
    <property type="evidence" value="ECO:0007669"/>
    <property type="project" value="InterPro"/>
</dbReference>
<dbReference type="Pfam" id="PF04565">
    <property type="entry name" value="RNA_pol_Rpb2_3"/>
    <property type="match status" value="1"/>
</dbReference>
<keyword evidence="4 11" id="KW-0808">Transferase</keyword>
<dbReference type="InterPro" id="IPR007645">
    <property type="entry name" value="RNA_pol_Rpb2_3"/>
</dbReference>
<accession>A0AAN7TRC0</accession>
<dbReference type="GO" id="GO:0006383">
    <property type="term" value="P:transcription by RNA polymerase III"/>
    <property type="evidence" value="ECO:0007669"/>
    <property type="project" value="UniProtKB-ARBA"/>
</dbReference>
<dbReference type="GO" id="GO:0008270">
    <property type="term" value="F:zinc ion binding"/>
    <property type="evidence" value="ECO:0007669"/>
    <property type="project" value="UniProtKB-KW"/>
</dbReference>
<evidence type="ECO:0000259" key="13">
    <source>
        <dbReference type="SMART" id="SM00306"/>
    </source>
</evidence>
<dbReference type="PROSITE" id="PS01166">
    <property type="entry name" value="RNA_POL_BETA"/>
    <property type="match status" value="1"/>
</dbReference>
<comment type="function">
    <text evidence="11">DNA-dependent RNA polymerase catalyzes the transcription of DNA into RNA using the four ribonucleoside triphosphates as substrates.</text>
</comment>
<evidence type="ECO:0000256" key="8">
    <source>
        <dbReference type="ARBA" id="ARBA00022833"/>
    </source>
</evidence>
<dbReference type="InterPro" id="IPR036844">
    <property type="entry name" value="Hint_dom_sf"/>
</dbReference>
<dbReference type="SUPFAM" id="SSF64484">
    <property type="entry name" value="beta and beta-prime subunits of DNA dependent RNA-polymerase"/>
    <property type="match status" value="2"/>
</dbReference>
<dbReference type="Gene3D" id="3.90.1070.20">
    <property type="match status" value="1"/>
</dbReference>
<evidence type="ECO:0000256" key="11">
    <source>
        <dbReference type="RuleBase" id="RU363031"/>
    </source>
</evidence>
<dbReference type="CDD" id="cd00653">
    <property type="entry name" value="RNA_pol_B_RPB2"/>
    <property type="match status" value="1"/>
</dbReference>
<dbReference type="InterPro" id="IPR014724">
    <property type="entry name" value="RNA_pol_RPB2_OB-fold"/>
</dbReference>
<evidence type="ECO:0000313" key="14">
    <source>
        <dbReference type="EMBL" id="KAK5578927.1"/>
    </source>
</evidence>